<proteinExistence type="predicted"/>
<feature type="chain" id="PRO_5045705867" evidence="6">
    <location>
        <begin position="23"/>
        <end position="331"/>
    </location>
</feature>
<gene>
    <name evidence="9" type="primary">LOC112054797</name>
</gene>
<keyword evidence="1" id="KW-0645">Protease</keyword>
<dbReference type="InterPro" id="IPR001254">
    <property type="entry name" value="Trypsin_dom"/>
</dbReference>
<keyword evidence="6" id="KW-0732">Signal</keyword>
<dbReference type="AlphaFoldDB" id="A0A6J1NUQ0"/>
<dbReference type="InterPro" id="IPR009003">
    <property type="entry name" value="Peptidase_S1_PA"/>
</dbReference>
<dbReference type="PANTHER" id="PTHR24276">
    <property type="entry name" value="POLYSERASE-RELATED"/>
    <property type="match status" value="1"/>
</dbReference>
<keyword evidence="4" id="KW-1015">Disulfide bond</keyword>
<dbReference type="PROSITE" id="PS51257">
    <property type="entry name" value="PROKAR_LIPOPROTEIN"/>
    <property type="match status" value="1"/>
</dbReference>
<dbReference type="GO" id="GO:0006508">
    <property type="term" value="P:proteolysis"/>
    <property type="evidence" value="ECO:0007669"/>
    <property type="project" value="UniProtKB-KW"/>
</dbReference>
<name>A0A6J1NUQ0_BICAN</name>
<evidence type="ECO:0000256" key="2">
    <source>
        <dbReference type="ARBA" id="ARBA00022801"/>
    </source>
</evidence>
<evidence type="ECO:0000256" key="6">
    <source>
        <dbReference type="SAM" id="SignalP"/>
    </source>
</evidence>
<evidence type="ECO:0000313" key="8">
    <source>
        <dbReference type="Proteomes" id="UP001652582"/>
    </source>
</evidence>
<sequence length="331" mass="36838">MTRFTDILRFLIFVIVISACNGENINDDNSDDGKDDSMDIADPPDPPTSNVSLCTRRKNTQMHEIRAASAKQFPFIVAILNARNDYICAGSIVSNGIILTSAQCAESAKYVLINATKDKKNESTESVHVIRTEHFPTYKGPTSKMDVAVLYTDKLNNTLASKINLSNHTFSRNLNEIEAIGFGLNADVGQVKELQYVGLDARIADEELIFGFIDCIDTKVNTCFKDKGGPLIVNNELVGIITNGQDECTSEIMSTYSINKLMVTAMPIYTFKSWLDEKIAKHPQLGVETLQSYPIKPAVRMQKVHLTKRNSGAIYKAVPLYYMLMLFLNLC</sequence>
<keyword evidence="8" id="KW-1185">Reference proteome</keyword>
<feature type="signal peptide" evidence="6">
    <location>
        <begin position="1"/>
        <end position="22"/>
    </location>
</feature>
<dbReference type="GO" id="GO:0004252">
    <property type="term" value="F:serine-type endopeptidase activity"/>
    <property type="evidence" value="ECO:0007669"/>
    <property type="project" value="InterPro"/>
</dbReference>
<dbReference type="InterPro" id="IPR043504">
    <property type="entry name" value="Peptidase_S1_PA_chymotrypsin"/>
</dbReference>
<accession>A0A6J1NUQ0</accession>
<dbReference type="GeneID" id="112054797"/>
<keyword evidence="2" id="KW-0378">Hydrolase</keyword>
<organism evidence="8 9">
    <name type="scientific">Bicyclus anynana</name>
    <name type="common">Squinting bush brown butterfly</name>
    <dbReference type="NCBI Taxonomy" id="110368"/>
    <lineage>
        <taxon>Eukaryota</taxon>
        <taxon>Metazoa</taxon>
        <taxon>Ecdysozoa</taxon>
        <taxon>Arthropoda</taxon>
        <taxon>Hexapoda</taxon>
        <taxon>Insecta</taxon>
        <taxon>Pterygota</taxon>
        <taxon>Neoptera</taxon>
        <taxon>Endopterygota</taxon>
        <taxon>Lepidoptera</taxon>
        <taxon>Glossata</taxon>
        <taxon>Ditrysia</taxon>
        <taxon>Papilionoidea</taxon>
        <taxon>Nymphalidae</taxon>
        <taxon>Satyrinae</taxon>
        <taxon>Satyrini</taxon>
        <taxon>Mycalesina</taxon>
        <taxon>Bicyclus</taxon>
    </lineage>
</organism>
<dbReference type="PANTHER" id="PTHR24276:SF98">
    <property type="entry name" value="FI18310P1-RELATED"/>
    <property type="match status" value="1"/>
</dbReference>
<evidence type="ECO:0000256" key="1">
    <source>
        <dbReference type="ARBA" id="ARBA00022670"/>
    </source>
</evidence>
<dbReference type="Pfam" id="PF00089">
    <property type="entry name" value="Trypsin"/>
    <property type="match status" value="1"/>
</dbReference>
<evidence type="ECO:0000256" key="3">
    <source>
        <dbReference type="ARBA" id="ARBA00022825"/>
    </source>
</evidence>
<feature type="region of interest" description="Disordered" evidence="5">
    <location>
        <begin position="26"/>
        <end position="53"/>
    </location>
</feature>
<protein>
    <submittedName>
        <fullName evidence="9">Trypsin-like</fullName>
    </submittedName>
</protein>
<dbReference type="Proteomes" id="UP001652582">
    <property type="component" value="Chromosome 4"/>
</dbReference>
<dbReference type="PROSITE" id="PS50240">
    <property type="entry name" value="TRYPSIN_DOM"/>
    <property type="match status" value="1"/>
</dbReference>
<feature type="domain" description="Peptidase S1" evidence="7">
    <location>
        <begin position="65"/>
        <end position="280"/>
    </location>
</feature>
<dbReference type="InterPro" id="IPR050430">
    <property type="entry name" value="Peptidase_S1"/>
</dbReference>
<evidence type="ECO:0000256" key="5">
    <source>
        <dbReference type="SAM" id="MobiDB-lite"/>
    </source>
</evidence>
<reference evidence="9" key="1">
    <citation type="submission" date="2025-08" db="UniProtKB">
        <authorList>
            <consortium name="RefSeq"/>
        </authorList>
    </citation>
    <scope>IDENTIFICATION</scope>
</reference>
<dbReference type="SMART" id="SM00020">
    <property type="entry name" value="Tryp_SPc"/>
    <property type="match status" value="1"/>
</dbReference>
<dbReference type="Gene3D" id="2.40.10.10">
    <property type="entry name" value="Trypsin-like serine proteases"/>
    <property type="match status" value="2"/>
</dbReference>
<keyword evidence="3" id="KW-0720">Serine protease</keyword>
<evidence type="ECO:0000256" key="4">
    <source>
        <dbReference type="ARBA" id="ARBA00023157"/>
    </source>
</evidence>
<evidence type="ECO:0000313" key="9">
    <source>
        <dbReference type="RefSeq" id="XP_023950464.2"/>
    </source>
</evidence>
<dbReference type="OrthoDB" id="7726766at2759"/>
<evidence type="ECO:0000259" key="7">
    <source>
        <dbReference type="PROSITE" id="PS50240"/>
    </source>
</evidence>
<dbReference type="RefSeq" id="XP_023950464.2">
    <property type="nucleotide sequence ID" value="XM_024094696.2"/>
</dbReference>
<dbReference type="KEGG" id="bany:112054797"/>
<dbReference type="SUPFAM" id="SSF50494">
    <property type="entry name" value="Trypsin-like serine proteases"/>
    <property type="match status" value="1"/>
</dbReference>